<dbReference type="AlphaFoldDB" id="A0A7V6CDN4"/>
<dbReference type="InterPro" id="IPR043128">
    <property type="entry name" value="Rev_trsase/Diguanyl_cyclase"/>
</dbReference>
<dbReference type="InterPro" id="IPR001789">
    <property type="entry name" value="Sig_transdc_resp-reg_receiver"/>
</dbReference>
<dbReference type="GO" id="GO:0043709">
    <property type="term" value="P:cell adhesion involved in single-species biofilm formation"/>
    <property type="evidence" value="ECO:0007669"/>
    <property type="project" value="TreeGrafter"/>
</dbReference>
<dbReference type="EC" id="2.7.7.65" evidence="1"/>
<evidence type="ECO:0000313" key="6">
    <source>
        <dbReference type="EMBL" id="HHQ15900.1"/>
    </source>
</evidence>
<proteinExistence type="predicted"/>
<dbReference type="GO" id="GO:1902201">
    <property type="term" value="P:negative regulation of bacterial-type flagellum-dependent cell motility"/>
    <property type="evidence" value="ECO:0007669"/>
    <property type="project" value="TreeGrafter"/>
</dbReference>
<dbReference type="Gene3D" id="3.30.70.270">
    <property type="match status" value="1"/>
</dbReference>
<gene>
    <name evidence="6" type="ORF">ENM15_03670</name>
</gene>
<dbReference type="PANTHER" id="PTHR45138:SF9">
    <property type="entry name" value="DIGUANYLATE CYCLASE DGCM-RELATED"/>
    <property type="match status" value="1"/>
</dbReference>
<dbReference type="Pfam" id="PF00990">
    <property type="entry name" value="GGDEF"/>
    <property type="match status" value="1"/>
</dbReference>
<dbReference type="InterPro" id="IPR029787">
    <property type="entry name" value="Nucleotide_cyclase"/>
</dbReference>
<dbReference type="SMART" id="SM00267">
    <property type="entry name" value="GGDEF"/>
    <property type="match status" value="1"/>
</dbReference>
<dbReference type="Gene3D" id="3.40.50.2300">
    <property type="match status" value="1"/>
</dbReference>
<dbReference type="EMBL" id="DRWR01000066">
    <property type="protein sequence ID" value="HHQ15900.1"/>
    <property type="molecule type" value="Genomic_DNA"/>
</dbReference>
<name>A0A7V6CDN4_9BACT</name>
<comment type="caution">
    <text evidence="6">The sequence shown here is derived from an EMBL/GenBank/DDBJ whole genome shotgun (WGS) entry which is preliminary data.</text>
</comment>
<dbReference type="GO" id="GO:0005886">
    <property type="term" value="C:plasma membrane"/>
    <property type="evidence" value="ECO:0007669"/>
    <property type="project" value="TreeGrafter"/>
</dbReference>
<evidence type="ECO:0000259" key="5">
    <source>
        <dbReference type="PROSITE" id="PS50887"/>
    </source>
</evidence>
<dbReference type="GO" id="GO:0052621">
    <property type="term" value="F:diguanylate cyclase activity"/>
    <property type="evidence" value="ECO:0007669"/>
    <property type="project" value="UniProtKB-EC"/>
</dbReference>
<dbReference type="CDD" id="cd01949">
    <property type="entry name" value="GGDEF"/>
    <property type="match status" value="1"/>
</dbReference>
<dbReference type="SUPFAM" id="SSF55073">
    <property type="entry name" value="Nucleotide cyclase"/>
    <property type="match status" value="1"/>
</dbReference>
<dbReference type="InterPro" id="IPR050469">
    <property type="entry name" value="Diguanylate_Cyclase"/>
</dbReference>
<organism evidence="6">
    <name type="scientific">Thermodesulfobacterium geofontis</name>
    <dbReference type="NCBI Taxonomy" id="1295609"/>
    <lineage>
        <taxon>Bacteria</taxon>
        <taxon>Pseudomonadati</taxon>
        <taxon>Thermodesulfobacteriota</taxon>
        <taxon>Thermodesulfobacteria</taxon>
        <taxon>Thermodesulfobacteriales</taxon>
        <taxon>Thermodesulfobacteriaceae</taxon>
        <taxon>Thermodesulfobacterium</taxon>
    </lineage>
</organism>
<sequence length="329" mass="38952">MEYINWIDLIEKELKEKLKIIISKVDEKTKILLEEFFRSIGLEVKFVNNFEEVVEVILHDSLYQIVIFSLSEKNKDFPVFIEKLRNIRSYIKIFVVLDYFEEEDLGDYFETGADEVILKPFTLNEFKARLFKLLKEHYLDIKLQKFIVEDPLTQVYNRRYFDETIKEEIYKALRQKYPLSLIMIDLDNFKWYNDTFGHQEGDKLLKSFGEILWKNVRDKIDKVCRYGGDEFVIILPYTFWGNASLIAERICKAWEEKEFSPVTLSIGIAQLIERESLEESISDLINRADKAMYSAKKLEKNMWVVDKESSKQFLNEGFQGEGGPSQSLP</sequence>
<comment type="catalytic activity">
    <reaction evidence="2">
        <text>2 GTP = 3',3'-c-di-GMP + 2 diphosphate</text>
        <dbReference type="Rhea" id="RHEA:24898"/>
        <dbReference type="ChEBI" id="CHEBI:33019"/>
        <dbReference type="ChEBI" id="CHEBI:37565"/>
        <dbReference type="ChEBI" id="CHEBI:58805"/>
        <dbReference type="EC" id="2.7.7.65"/>
    </reaction>
</comment>
<dbReference type="PROSITE" id="PS50110">
    <property type="entry name" value="RESPONSE_REGULATORY"/>
    <property type="match status" value="1"/>
</dbReference>
<protein>
    <recommendedName>
        <fullName evidence="1">diguanylate cyclase</fullName>
        <ecNumber evidence="1">2.7.7.65</ecNumber>
    </recommendedName>
</protein>
<dbReference type="PROSITE" id="PS50887">
    <property type="entry name" value="GGDEF"/>
    <property type="match status" value="1"/>
</dbReference>
<dbReference type="InterPro" id="IPR000160">
    <property type="entry name" value="GGDEF_dom"/>
</dbReference>
<dbReference type="SUPFAM" id="SSF52172">
    <property type="entry name" value="CheY-like"/>
    <property type="match status" value="1"/>
</dbReference>
<evidence type="ECO:0000259" key="4">
    <source>
        <dbReference type="PROSITE" id="PS50110"/>
    </source>
</evidence>
<evidence type="ECO:0000256" key="2">
    <source>
        <dbReference type="ARBA" id="ARBA00034247"/>
    </source>
</evidence>
<evidence type="ECO:0000256" key="3">
    <source>
        <dbReference type="PROSITE-ProRule" id="PRU00169"/>
    </source>
</evidence>
<dbReference type="InterPro" id="IPR011006">
    <property type="entry name" value="CheY-like_superfamily"/>
</dbReference>
<evidence type="ECO:0000256" key="1">
    <source>
        <dbReference type="ARBA" id="ARBA00012528"/>
    </source>
</evidence>
<comment type="caution">
    <text evidence="3">Lacks conserved residue(s) required for the propagation of feature annotation.</text>
</comment>
<accession>A0A7V6CDN4</accession>
<dbReference type="NCBIfam" id="TIGR00254">
    <property type="entry name" value="GGDEF"/>
    <property type="match status" value="1"/>
</dbReference>
<feature type="domain" description="Response regulatory" evidence="4">
    <location>
        <begin position="19"/>
        <end position="134"/>
    </location>
</feature>
<dbReference type="PANTHER" id="PTHR45138">
    <property type="entry name" value="REGULATORY COMPONENTS OF SENSORY TRANSDUCTION SYSTEM"/>
    <property type="match status" value="1"/>
</dbReference>
<dbReference type="GO" id="GO:0000160">
    <property type="term" value="P:phosphorelay signal transduction system"/>
    <property type="evidence" value="ECO:0007669"/>
    <property type="project" value="InterPro"/>
</dbReference>
<dbReference type="FunFam" id="3.30.70.270:FF:000001">
    <property type="entry name" value="Diguanylate cyclase domain protein"/>
    <property type="match status" value="1"/>
</dbReference>
<reference evidence="6" key="1">
    <citation type="journal article" date="2020" name="mSystems">
        <title>Genome- and Community-Level Interaction Insights into Carbon Utilization and Element Cycling Functions of Hydrothermarchaeota in Hydrothermal Sediment.</title>
        <authorList>
            <person name="Zhou Z."/>
            <person name="Liu Y."/>
            <person name="Xu W."/>
            <person name="Pan J."/>
            <person name="Luo Z.H."/>
            <person name="Li M."/>
        </authorList>
    </citation>
    <scope>NUCLEOTIDE SEQUENCE [LARGE SCALE GENOMIC DNA]</scope>
    <source>
        <strain evidence="6">SpSt-106</strain>
    </source>
</reference>
<feature type="domain" description="GGDEF" evidence="5">
    <location>
        <begin position="177"/>
        <end position="308"/>
    </location>
</feature>